<accession>A0A919MFJ4</accession>
<dbReference type="Gene3D" id="1.10.287.1060">
    <property type="entry name" value="ESAT-6-like"/>
    <property type="match status" value="1"/>
</dbReference>
<protein>
    <recommendedName>
        <fullName evidence="4">ESAT-6-like protein</fullName>
    </recommendedName>
</protein>
<reference evidence="2" key="1">
    <citation type="submission" date="2021-01" db="EMBL/GenBank/DDBJ databases">
        <title>Whole genome shotgun sequence of Actinoplanes cyaneus NBRC 14990.</title>
        <authorList>
            <person name="Komaki H."/>
            <person name="Tamura T."/>
        </authorList>
    </citation>
    <scope>NUCLEOTIDE SEQUENCE</scope>
    <source>
        <strain evidence="2">NBRC 14990</strain>
    </source>
</reference>
<keyword evidence="3" id="KW-1185">Reference proteome</keyword>
<feature type="compositionally biased region" description="Basic and acidic residues" evidence="1">
    <location>
        <begin position="13"/>
        <end position="24"/>
    </location>
</feature>
<evidence type="ECO:0000313" key="2">
    <source>
        <dbReference type="EMBL" id="GID69276.1"/>
    </source>
</evidence>
<dbReference type="InterPro" id="IPR010310">
    <property type="entry name" value="T7SS_ESAT-6-like"/>
</dbReference>
<dbReference type="Pfam" id="PF06013">
    <property type="entry name" value="WXG100"/>
    <property type="match status" value="1"/>
</dbReference>
<evidence type="ECO:0000313" key="3">
    <source>
        <dbReference type="Proteomes" id="UP000619479"/>
    </source>
</evidence>
<proteinExistence type="predicted"/>
<gene>
    <name evidence="2" type="ORF">Acy02nite_71570</name>
</gene>
<dbReference type="RefSeq" id="WP_203751392.1">
    <property type="nucleotide sequence ID" value="NZ_BAAAUC010000010.1"/>
</dbReference>
<dbReference type="EMBL" id="BOMH01000059">
    <property type="protein sequence ID" value="GID69276.1"/>
    <property type="molecule type" value="Genomic_DNA"/>
</dbReference>
<dbReference type="AlphaFoldDB" id="A0A919MFJ4"/>
<evidence type="ECO:0008006" key="4">
    <source>
        <dbReference type="Google" id="ProtNLM"/>
    </source>
</evidence>
<organism evidence="2 3">
    <name type="scientific">Actinoplanes cyaneus</name>
    <dbReference type="NCBI Taxonomy" id="52696"/>
    <lineage>
        <taxon>Bacteria</taxon>
        <taxon>Bacillati</taxon>
        <taxon>Actinomycetota</taxon>
        <taxon>Actinomycetes</taxon>
        <taxon>Micromonosporales</taxon>
        <taxon>Micromonosporaceae</taxon>
        <taxon>Actinoplanes</taxon>
    </lineage>
</organism>
<comment type="caution">
    <text evidence="2">The sequence shown here is derived from an EMBL/GenBank/DDBJ whole genome shotgun (WGS) entry which is preliminary data.</text>
</comment>
<evidence type="ECO:0000256" key="1">
    <source>
        <dbReference type="SAM" id="MobiDB-lite"/>
    </source>
</evidence>
<name>A0A919MFJ4_9ACTN</name>
<dbReference type="Proteomes" id="UP000619479">
    <property type="component" value="Unassembled WGS sequence"/>
</dbReference>
<feature type="region of interest" description="Disordered" evidence="1">
    <location>
        <begin position="1"/>
        <end position="24"/>
    </location>
</feature>
<sequence length="98" mass="10908">MANLSITYSDMEDSAKRMSSNKEEIDSRLTECKTIVDNLTTSGFVTDQASGRFDEVHSEFNTSASQVMETLTQLSEWLNKAVEAMRDMDTELAGSLSK</sequence>
<dbReference type="InterPro" id="IPR036689">
    <property type="entry name" value="ESAT-6-like_sf"/>
</dbReference>
<dbReference type="SUPFAM" id="SSF140453">
    <property type="entry name" value="EsxAB dimer-like"/>
    <property type="match status" value="1"/>
</dbReference>